<name>A0A4C1XK07_EUMVA</name>
<dbReference type="AlphaFoldDB" id="A0A4C1XK07"/>
<comment type="caution">
    <text evidence="3">The sequence shown here is derived from an EMBL/GenBank/DDBJ whole genome shotgun (WGS) entry which is preliminary data.</text>
</comment>
<protein>
    <submittedName>
        <fullName evidence="3">UPF0184 protein C9orf16 homolog</fullName>
    </submittedName>
</protein>
<evidence type="ECO:0000313" key="4">
    <source>
        <dbReference type="Proteomes" id="UP000299102"/>
    </source>
</evidence>
<keyword evidence="1" id="KW-0175">Coiled coil</keyword>
<evidence type="ECO:0000256" key="1">
    <source>
        <dbReference type="SAM" id="Coils"/>
    </source>
</evidence>
<accession>A0A4C1XK07</accession>
<dbReference type="EMBL" id="BGZK01000888">
    <property type="protein sequence ID" value="GBP64111.1"/>
    <property type="molecule type" value="Genomic_DNA"/>
</dbReference>
<feature type="coiled-coil region" evidence="1">
    <location>
        <begin position="29"/>
        <end position="88"/>
    </location>
</feature>
<dbReference type="OrthoDB" id="10050612at2759"/>
<evidence type="ECO:0000256" key="2">
    <source>
        <dbReference type="SAM" id="MobiDB-lite"/>
    </source>
</evidence>
<dbReference type="PANTHER" id="PTHR34344:SF1">
    <property type="entry name" value="BUBLIN COILED-COIL PROTEIN"/>
    <property type="match status" value="1"/>
</dbReference>
<dbReference type="Pfam" id="PF03670">
    <property type="entry name" value="UPF0184"/>
    <property type="match status" value="1"/>
</dbReference>
<dbReference type="PANTHER" id="PTHR34344">
    <property type="entry name" value="UPF0184 PROTEIN C9ORF16"/>
    <property type="match status" value="1"/>
</dbReference>
<dbReference type="Proteomes" id="UP000299102">
    <property type="component" value="Unassembled WGS sequence"/>
</dbReference>
<dbReference type="InterPro" id="IPR005374">
    <property type="entry name" value="BBLN_eukaryota"/>
</dbReference>
<proteinExistence type="predicted"/>
<gene>
    <name evidence="3" type="ORF">EVAR_8480_1</name>
</gene>
<dbReference type="STRING" id="151549.A0A4C1XK07"/>
<keyword evidence="4" id="KW-1185">Reference proteome</keyword>
<feature type="compositionally biased region" description="Polar residues" evidence="2">
    <location>
        <begin position="1"/>
        <end position="21"/>
    </location>
</feature>
<sequence length="88" mass="10071">MAGQENNGKNEDTLTPTNNEGEINEETDCTNISEEYELLDTKLDELNSALDFLEQKNDDIHAKLKELLQSNIEIREEMKNENAELNSK</sequence>
<evidence type="ECO:0000313" key="3">
    <source>
        <dbReference type="EMBL" id="GBP64111.1"/>
    </source>
</evidence>
<organism evidence="3 4">
    <name type="scientific">Eumeta variegata</name>
    <name type="common">Bagworm moth</name>
    <name type="synonym">Eumeta japonica</name>
    <dbReference type="NCBI Taxonomy" id="151549"/>
    <lineage>
        <taxon>Eukaryota</taxon>
        <taxon>Metazoa</taxon>
        <taxon>Ecdysozoa</taxon>
        <taxon>Arthropoda</taxon>
        <taxon>Hexapoda</taxon>
        <taxon>Insecta</taxon>
        <taxon>Pterygota</taxon>
        <taxon>Neoptera</taxon>
        <taxon>Endopterygota</taxon>
        <taxon>Lepidoptera</taxon>
        <taxon>Glossata</taxon>
        <taxon>Ditrysia</taxon>
        <taxon>Tineoidea</taxon>
        <taxon>Psychidae</taxon>
        <taxon>Oiketicinae</taxon>
        <taxon>Eumeta</taxon>
    </lineage>
</organism>
<feature type="region of interest" description="Disordered" evidence="2">
    <location>
        <begin position="1"/>
        <end position="28"/>
    </location>
</feature>
<reference evidence="3 4" key="1">
    <citation type="journal article" date="2019" name="Commun. Biol.">
        <title>The bagworm genome reveals a unique fibroin gene that provides high tensile strength.</title>
        <authorList>
            <person name="Kono N."/>
            <person name="Nakamura H."/>
            <person name="Ohtoshi R."/>
            <person name="Tomita M."/>
            <person name="Numata K."/>
            <person name="Arakawa K."/>
        </authorList>
    </citation>
    <scope>NUCLEOTIDE SEQUENCE [LARGE SCALE GENOMIC DNA]</scope>
</reference>